<evidence type="ECO:0000313" key="8">
    <source>
        <dbReference type="EMBL" id="CAA9421063.1"/>
    </source>
</evidence>
<dbReference type="PANTHER" id="PTHR30071">
    <property type="entry name" value="HEME EXPORTER PROTEIN C"/>
    <property type="match status" value="1"/>
</dbReference>
<dbReference type="GO" id="GO:0017004">
    <property type="term" value="P:cytochrome complex assembly"/>
    <property type="evidence" value="ECO:0007669"/>
    <property type="project" value="UniProtKB-KW"/>
</dbReference>
<gene>
    <name evidence="8" type="ORF">AVDCRST_MAG74-2979</name>
</gene>
<feature type="transmembrane region" description="Helical" evidence="6">
    <location>
        <begin position="170"/>
        <end position="189"/>
    </location>
</feature>
<dbReference type="PANTHER" id="PTHR30071:SF1">
    <property type="entry name" value="CYTOCHROME B_B6 PROTEIN-RELATED"/>
    <property type="match status" value="1"/>
</dbReference>
<feature type="transmembrane region" description="Helical" evidence="6">
    <location>
        <begin position="209"/>
        <end position="231"/>
    </location>
</feature>
<dbReference type="EMBL" id="CADCUR010000271">
    <property type="protein sequence ID" value="CAA9421063.1"/>
    <property type="molecule type" value="Genomic_DNA"/>
</dbReference>
<evidence type="ECO:0000256" key="1">
    <source>
        <dbReference type="ARBA" id="ARBA00004141"/>
    </source>
</evidence>
<feature type="domain" description="Cytochrome c assembly protein" evidence="7">
    <location>
        <begin position="142"/>
        <end position="240"/>
    </location>
</feature>
<dbReference type="AlphaFoldDB" id="A0A6J4PVW8"/>
<dbReference type="InterPro" id="IPR045062">
    <property type="entry name" value="Cyt_c_biogenesis_CcsA/CcmC"/>
</dbReference>
<evidence type="ECO:0000256" key="6">
    <source>
        <dbReference type="SAM" id="Phobius"/>
    </source>
</evidence>
<evidence type="ECO:0000259" key="7">
    <source>
        <dbReference type="Pfam" id="PF01578"/>
    </source>
</evidence>
<keyword evidence="3" id="KW-0201">Cytochrome c-type biogenesis</keyword>
<dbReference type="Pfam" id="PF01578">
    <property type="entry name" value="Cytochrom_C_asm"/>
    <property type="match status" value="2"/>
</dbReference>
<evidence type="ECO:0000256" key="2">
    <source>
        <dbReference type="ARBA" id="ARBA00022692"/>
    </source>
</evidence>
<keyword evidence="2 6" id="KW-0812">Transmembrane</keyword>
<feature type="transmembrane region" description="Helical" evidence="6">
    <location>
        <begin position="33"/>
        <end position="52"/>
    </location>
</feature>
<keyword evidence="4 6" id="KW-1133">Transmembrane helix</keyword>
<proteinExistence type="predicted"/>
<keyword evidence="5 6" id="KW-0472">Membrane</keyword>
<evidence type="ECO:0000256" key="3">
    <source>
        <dbReference type="ARBA" id="ARBA00022748"/>
    </source>
</evidence>
<sequence length="549" mass="60503">MNRLKIMQEVREIPNEILIGKDISESRTAVWKAYLPAILAIGGAFLMLGLRLSIGETFIADESLMMLALASYILAALFQLTNLYAPSEMARRIGLWSAGLGVFFNLSSWLVRWVNTYHFELVQLQQSGNTETPWMFRYIPLANLYDFSIAFAFGAGITTLLLTHRKNFQFLSAFSLPLAALILTLARFIGGEHSNLMPILDSYWRPIHVGVASLSYGVALVCFAVAVIYLLKDRAKPEAMAIWSSVFALGVIASISKFSVFTEFVYRAGLFVPNPSGAKPFSAPFRLDIPYVGETLVLTGILLVGTIVAFLFYIYQNNETARKAGHILLKLAFVAQIIAIAFLVSGIKSTADVYPRLQAQMANNPAQYQTAGRAIAERENLSAAEFAALTPTQLEQAGKQYLQTSGAKMFASLNTNPVELAGLITALAGTFFVILFAFRTDKLRERLPSLESLDGLMYKTACLAFAGLAMLLITGAIWANESWGRPWGFDSKETGALIAWLTYAGFLHTRISRGWSGRSSAYFAIIAFLFVIFTYLGVSYLLPGLHSYA</sequence>
<feature type="transmembrane region" description="Helical" evidence="6">
    <location>
        <begin position="64"/>
        <end position="81"/>
    </location>
</feature>
<reference evidence="8" key="1">
    <citation type="submission" date="2020-02" db="EMBL/GenBank/DDBJ databases">
        <authorList>
            <person name="Meier V. D."/>
        </authorList>
    </citation>
    <scope>NUCLEOTIDE SEQUENCE</scope>
    <source>
        <strain evidence="8">AVDCRST_MAG74</strain>
    </source>
</reference>
<organism evidence="8">
    <name type="scientific">uncultured Pyrinomonadaceae bacterium</name>
    <dbReference type="NCBI Taxonomy" id="2283094"/>
    <lineage>
        <taxon>Bacteria</taxon>
        <taxon>Pseudomonadati</taxon>
        <taxon>Acidobacteriota</taxon>
        <taxon>Blastocatellia</taxon>
        <taxon>Blastocatellales</taxon>
        <taxon>Pyrinomonadaceae</taxon>
        <taxon>environmental samples</taxon>
    </lineage>
</organism>
<dbReference type="InterPro" id="IPR002541">
    <property type="entry name" value="Cyt_c_assembly"/>
</dbReference>
<feature type="transmembrane region" description="Helical" evidence="6">
    <location>
        <begin position="458"/>
        <end position="479"/>
    </location>
</feature>
<feature type="transmembrane region" description="Helical" evidence="6">
    <location>
        <begin position="296"/>
        <end position="315"/>
    </location>
</feature>
<feature type="transmembrane region" description="Helical" evidence="6">
    <location>
        <begin position="420"/>
        <end position="438"/>
    </location>
</feature>
<feature type="transmembrane region" description="Helical" evidence="6">
    <location>
        <begin position="521"/>
        <end position="542"/>
    </location>
</feature>
<feature type="domain" description="Cytochrome c assembly protein" evidence="7">
    <location>
        <begin position="418"/>
        <end position="546"/>
    </location>
</feature>
<protein>
    <recommendedName>
        <fullName evidence="7">Cytochrome c assembly protein domain-containing protein</fullName>
    </recommendedName>
</protein>
<feature type="transmembrane region" description="Helical" evidence="6">
    <location>
        <begin position="327"/>
        <end position="347"/>
    </location>
</feature>
<feature type="transmembrane region" description="Helical" evidence="6">
    <location>
        <begin position="243"/>
        <end position="266"/>
    </location>
</feature>
<comment type="subcellular location">
    <subcellularLocation>
        <location evidence="1">Membrane</location>
        <topology evidence="1">Multi-pass membrane protein</topology>
    </subcellularLocation>
</comment>
<name>A0A6J4PVW8_9BACT</name>
<feature type="transmembrane region" description="Helical" evidence="6">
    <location>
        <begin position="144"/>
        <end position="163"/>
    </location>
</feature>
<evidence type="ECO:0000256" key="5">
    <source>
        <dbReference type="ARBA" id="ARBA00023136"/>
    </source>
</evidence>
<feature type="transmembrane region" description="Helical" evidence="6">
    <location>
        <begin position="93"/>
        <end position="111"/>
    </location>
</feature>
<evidence type="ECO:0000256" key="4">
    <source>
        <dbReference type="ARBA" id="ARBA00022989"/>
    </source>
</evidence>
<feature type="transmembrane region" description="Helical" evidence="6">
    <location>
        <begin position="491"/>
        <end position="509"/>
    </location>
</feature>
<dbReference type="GO" id="GO:0005886">
    <property type="term" value="C:plasma membrane"/>
    <property type="evidence" value="ECO:0007669"/>
    <property type="project" value="TreeGrafter"/>
</dbReference>
<accession>A0A6J4PVW8</accession>
<dbReference type="GO" id="GO:0020037">
    <property type="term" value="F:heme binding"/>
    <property type="evidence" value="ECO:0007669"/>
    <property type="project" value="InterPro"/>
</dbReference>